<dbReference type="EMBL" id="RBZN01000083">
    <property type="protein sequence ID" value="RKQ12471.1"/>
    <property type="molecule type" value="Genomic_DNA"/>
</dbReference>
<evidence type="ECO:0000313" key="2">
    <source>
        <dbReference type="EMBL" id="RKQ12471.1"/>
    </source>
</evidence>
<organism evidence="2 3">
    <name type="scientific">Ureibacillus endophyticus</name>
    <dbReference type="NCBI Taxonomy" id="1978490"/>
    <lineage>
        <taxon>Bacteria</taxon>
        <taxon>Bacillati</taxon>
        <taxon>Bacillota</taxon>
        <taxon>Bacilli</taxon>
        <taxon>Bacillales</taxon>
        <taxon>Caryophanaceae</taxon>
        <taxon>Ureibacillus</taxon>
    </lineage>
</organism>
<dbReference type="InterPro" id="IPR015925">
    <property type="entry name" value="Ryanodine_IP3_receptor"/>
</dbReference>
<name>A0A494YS33_9BACL</name>
<gene>
    <name evidence="2" type="ORF">D8M03_16945</name>
</gene>
<dbReference type="OrthoDB" id="227202at2"/>
<sequence length="94" mass="10928">MAYSPKPIDTSQVELSPEILELTELLAEHIHDVWAQERMKDGWQVGEKRDDDKKLHPGLVPYHELSDREKDYDRETALQSLKAILALGYKIEKK</sequence>
<proteinExistence type="predicted"/>
<dbReference type="Gene3D" id="6.20.350.10">
    <property type="match status" value="1"/>
</dbReference>
<dbReference type="Proteomes" id="UP000272238">
    <property type="component" value="Unassembled WGS sequence"/>
</dbReference>
<comment type="caution">
    <text evidence="2">The sequence shown here is derived from an EMBL/GenBank/DDBJ whole genome shotgun (WGS) entry which is preliminary data.</text>
</comment>
<dbReference type="GO" id="GO:0014808">
    <property type="term" value="P:release of sequestered calcium ion into cytosol by sarcoplasmic reticulum"/>
    <property type="evidence" value="ECO:0007669"/>
    <property type="project" value="TreeGrafter"/>
</dbReference>
<evidence type="ECO:0000259" key="1">
    <source>
        <dbReference type="Pfam" id="PF02026"/>
    </source>
</evidence>
<protein>
    <submittedName>
        <fullName evidence="2">Ryanodine receptor Ryr</fullName>
    </submittedName>
</protein>
<dbReference type="RefSeq" id="WP_121215978.1">
    <property type="nucleotide sequence ID" value="NZ_JAMYWW010000001.1"/>
</dbReference>
<keyword evidence="3" id="KW-1185">Reference proteome</keyword>
<keyword evidence="2" id="KW-0675">Receptor</keyword>
<dbReference type="Pfam" id="PF02026">
    <property type="entry name" value="RyR"/>
    <property type="match status" value="1"/>
</dbReference>
<dbReference type="GO" id="GO:0034704">
    <property type="term" value="C:calcium channel complex"/>
    <property type="evidence" value="ECO:0007669"/>
    <property type="project" value="TreeGrafter"/>
</dbReference>
<evidence type="ECO:0000313" key="3">
    <source>
        <dbReference type="Proteomes" id="UP000272238"/>
    </source>
</evidence>
<dbReference type="AlphaFoldDB" id="A0A494YS33"/>
<accession>A0A494YS33</accession>
<feature type="domain" description="Ryanodine receptor Ryr" evidence="1">
    <location>
        <begin position="3"/>
        <end position="93"/>
    </location>
</feature>
<reference evidence="2 3" key="1">
    <citation type="journal article" date="2016" name="Antonie Van Leeuwenhoek">
        <title>Lysinibacillus endophyticus sp. nov., an indole-3-acetic acid producing endophytic bacterium isolated from corn root (Zea mays cv. Xinken-5).</title>
        <authorList>
            <person name="Yu J."/>
            <person name="Guan X."/>
            <person name="Liu C."/>
            <person name="Xiang W."/>
            <person name="Yu Z."/>
            <person name="Liu X."/>
            <person name="Wang G."/>
        </authorList>
    </citation>
    <scope>NUCLEOTIDE SEQUENCE [LARGE SCALE GENOMIC DNA]</scope>
    <source>
        <strain evidence="2 3">DSM 100506</strain>
    </source>
</reference>
<dbReference type="PANTHER" id="PTHR46399">
    <property type="entry name" value="B30.2/SPRY DOMAIN-CONTAINING PROTEIN"/>
    <property type="match status" value="1"/>
</dbReference>
<dbReference type="GO" id="GO:0005219">
    <property type="term" value="F:ryanodine-sensitive calcium-release channel activity"/>
    <property type="evidence" value="ECO:0007669"/>
    <property type="project" value="TreeGrafter"/>
</dbReference>
<dbReference type="PANTHER" id="PTHR46399:SF8">
    <property type="entry name" value="B30.2_SPRY DOMAIN-CONTAINING PROTEIN"/>
    <property type="match status" value="1"/>
</dbReference>
<dbReference type="InterPro" id="IPR003032">
    <property type="entry name" value="Ryanodine_rcpt"/>
</dbReference>